<feature type="domain" description="Cardiolipin synthase N-terminal" evidence="7">
    <location>
        <begin position="42"/>
        <end position="86"/>
    </location>
</feature>
<sequence>MNEKALKWIMGWITLWIIISIIIPVAFHLSLGFLGIMALAIIFWLSMLIDCLQRSEDNFPLPGQYEKLIWSLILIFLNAIGAILYFSLVLLNTNGKKTETPEKMA</sequence>
<dbReference type="GO" id="GO:0005886">
    <property type="term" value="C:plasma membrane"/>
    <property type="evidence" value="ECO:0007669"/>
    <property type="project" value="UniProtKB-SubCell"/>
</dbReference>
<keyword evidence="3 6" id="KW-0812">Transmembrane</keyword>
<feature type="transmembrane region" description="Helical" evidence="6">
    <location>
        <begin position="68"/>
        <end position="91"/>
    </location>
</feature>
<reference evidence="8" key="1">
    <citation type="submission" date="2023-08" db="EMBL/GenBank/DDBJ databases">
        <title>Methanolobus mangrovi sp. nov. and Methanolobus sediminis sp. nov, two novel methylotrophic methanogens isolated from mangrove sediments in China.</title>
        <authorList>
            <person name="Zhou J."/>
        </authorList>
    </citation>
    <scope>NUCLEOTIDE SEQUENCE</scope>
    <source>
        <strain evidence="8">FTZ2</strain>
    </source>
</reference>
<dbReference type="Pfam" id="PF13396">
    <property type="entry name" value="PLDc_N"/>
    <property type="match status" value="1"/>
</dbReference>
<organism evidence="8 9">
    <name type="scientific">Methanolobus mangrovi</name>
    <dbReference type="NCBI Taxonomy" id="3072977"/>
    <lineage>
        <taxon>Archaea</taxon>
        <taxon>Methanobacteriati</taxon>
        <taxon>Methanobacteriota</taxon>
        <taxon>Stenosarchaea group</taxon>
        <taxon>Methanomicrobia</taxon>
        <taxon>Methanosarcinales</taxon>
        <taxon>Methanosarcinaceae</taxon>
        <taxon>Methanolobus</taxon>
    </lineage>
</organism>
<dbReference type="RefSeq" id="WP_309309511.1">
    <property type="nucleotide sequence ID" value="NZ_CP133594.1"/>
</dbReference>
<evidence type="ECO:0000256" key="3">
    <source>
        <dbReference type="ARBA" id="ARBA00022692"/>
    </source>
</evidence>
<dbReference type="EMBL" id="CP133594">
    <property type="protein sequence ID" value="WMW23395.1"/>
    <property type="molecule type" value="Genomic_DNA"/>
</dbReference>
<keyword evidence="5 6" id="KW-0472">Membrane</keyword>
<comment type="subcellular location">
    <subcellularLocation>
        <location evidence="1">Cell membrane</location>
        <topology evidence="1">Multi-pass membrane protein</topology>
    </subcellularLocation>
</comment>
<evidence type="ECO:0000256" key="2">
    <source>
        <dbReference type="ARBA" id="ARBA00022475"/>
    </source>
</evidence>
<feature type="transmembrane region" description="Helical" evidence="6">
    <location>
        <begin position="12"/>
        <end position="45"/>
    </location>
</feature>
<evidence type="ECO:0000256" key="6">
    <source>
        <dbReference type="SAM" id="Phobius"/>
    </source>
</evidence>
<evidence type="ECO:0000259" key="7">
    <source>
        <dbReference type="Pfam" id="PF13396"/>
    </source>
</evidence>
<evidence type="ECO:0000313" key="9">
    <source>
        <dbReference type="Proteomes" id="UP001183006"/>
    </source>
</evidence>
<gene>
    <name evidence="8" type="ORF">RE476_06140</name>
</gene>
<dbReference type="KEGG" id="mmav:RE476_06140"/>
<dbReference type="InterPro" id="IPR027379">
    <property type="entry name" value="CLS_N"/>
</dbReference>
<dbReference type="GeneID" id="84229703"/>
<accession>A0AA51UHU4</accession>
<proteinExistence type="predicted"/>
<keyword evidence="9" id="KW-1185">Reference proteome</keyword>
<evidence type="ECO:0000313" key="8">
    <source>
        <dbReference type="EMBL" id="WMW23395.1"/>
    </source>
</evidence>
<evidence type="ECO:0000256" key="4">
    <source>
        <dbReference type="ARBA" id="ARBA00022989"/>
    </source>
</evidence>
<dbReference type="AlphaFoldDB" id="A0AA51UHU4"/>
<name>A0AA51UHU4_9EURY</name>
<dbReference type="Proteomes" id="UP001183006">
    <property type="component" value="Chromosome"/>
</dbReference>
<keyword evidence="4 6" id="KW-1133">Transmembrane helix</keyword>
<evidence type="ECO:0000256" key="5">
    <source>
        <dbReference type="ARBA" id="ARBA00023136"/>
    </source>
</evidence>
<protein>
    <submittedName>
        <fullName evidence="8">PLDc N-terminal domain-containing protein</fullName>
    </submittedName>
</protein>
<evidence type="ECO:0000256" key="1">
    <source>
        <dbReference type="ARBA" id="ARBA00004651"/>
    </source>
</evidence>
<keyword evidence="2" id="KW-1003">Cell membrane</keyword>